<organism evidence="6 7">
    <name type="scientific">Peronospora destructor</name>
    <dbReference type="NCBI Taxonomy" id="86335"/>
    <lineage>
        <taxon>Eukaryota</taxon>
        <taxon>Sar</taxon>
        <taxon>Stramenopiles</taxon>
        <taxon>Oomycota</taxon>
        <taxon>Peronosporomycetes</taxon>
        <taxon>Peronosporales</taxon>
        <taxon>Peronosporaceae</taxon>
        <taxon>Peronospora</taxon>
    </lineage>
</organism>
<comment type="subcellular location">
    <subcellularLocation>
        <location evidence="1">Host cell</location>
    </subcellularLocation>
    <subcellularLocation>
        <location evidence="2">Secreted</location>
    </subcellularLocation>
</comment>
<evidence type="ECO:0000256" key="2">
    <source>
        <dbReference type="ARBA" id="ARBA00004613"/>
    </source>
</evidence>
<evidence type="ECO:0000259" key="5">
    <source>
        <dbReference type="Pfam" id="PF20147"/>
    </source>
</evidence>
<evidence type="ECO:0000256" key="3">
    <source>
        <dbReference type="ARBA" id="ARBA00022525"/>
    </source>
</evidence>
<feature type="signal peptide" evidence="4">
    <location>
        <begin position="1"/>
        <end position="17"/>
    </location>
</feature>
<dbReference type="EMBL" id="CANTFM010000337">
    <property type="protein sequence ID" value="CAI5718896.1"/>
    <property type="molecule type" value="Genomic_DNA"/>
</dbReference>
<evidence type="ECO:0000256" key="4">
    <source>
        <dbReference type="SAM" id="SignalP"/>
    </source>
</evidence>
<dbReference type="GO" id="GO:0043657">
    <property type="term" value="C:host cell"/>
    <property type="evidence" value="ECO:0007669"/>
    <property type="project" value="UniProtKB-SubCell"/>
</dbReference>
<protein>
    <recommendedName>
        <fullName evidence="5">Crinkler effector protein N-terminal domain-containing protein</fullName>
    </recommendedName>
</protein>
<accession>A0AAV0TBK7</accession>
<dbReference type="Pfam" id="PF20147">
    <property type="entry name" value="Crinkler"/>
    <property type="match status" value="1"/>
</dbReference>
<keyword evidence="7" id="KW-1185">Reference proteome</keyword>
<keyword evidence="3" id="KW-0964">Secreted</keyword>
<reference evidence="6" key="1">
    <citation type="submission" date="2022-12" db="EMBL/GenBank/DDBJ databases">
        <authorList>
            <person name="Webb A."/>
        </authorList>
    </citation>
    <scope>NUCLEOTIDE SEQUENCE</scope>
    <source>
        <strain evidence="6">Pd1</strain>
    </source>
</reference>
<dbReference type="GO" id="GO:0005576">
    <property type="term" value="C:extracellular region"/>
    <property type="evidence" value="ECO:0007669"/>
    <property type="project" value="UniProtKB-SubCell"/>
</dbReference>
<evidence type="ECO:0000313" key="7">
    <source>
        <dbReference type="Proteomes" id="UP001162029"/>
    </source>
</evidence>
<evidence type="ECO:0000256" key="1">
    <source>
        <dbReference type="ARBA" id="ARBA00004340"/>
    </source>
</evidence>
<dbReference type="Proteomes" id="UP001162029">
    <property type="component" value="Unassembled WGS sequence"/>
</dbReference>
<proteinExistence type="predicted"/>
<gene>
    <name evidence="6" type="ORF">PDE001_LOCUS1952</name>
</gene>
<comment type="caution">
    <text evidence="6">The sequence shown here is derived from an EMBL/GenBank/DDBJ whole genome shotgun (WGS) entry which is preliminary data.</text>
</comment>
<dbReference type="InterPro" id="IPR045379">
    <property type="entry name" value="Crinkler_N"/>
</dbReference>
<feature type="chain" id="PRO_5043583793" description="Crinkler effector protein N-terminal domain-containing protein" evidence="4">
    <location>
        <begin position="18"/>
        <end position="377"/>
    </location>
</feature>
<feature type="domain" description="Crinkler effector protein N-terminal" evidence="5">
    <location>
        <begin position="5"/>
        <end position="74"/>
    </location>
</feature>
<sequence length="377" mass="43041">MPLFNCLILGVSGSAFSVIIEEWKTVALLKKAIKVEKANDYKDVDADKLHLFAAKTVDDKWLASSTEDVKKLKEGKKTPHVVDGFIENALDTKGIRCFLYRLASSRLGCYDPARRIGDKDVAFWYEDNRLCIHVLFKTEKAARKFGNDLNAGPHTLGSPLSGQAITCQLTRVEAVSTELQRIKCTDYDPHESDSPQNTLSSVSLSTSRSLLDPLRDEFFCMRIKHKWLFIPYGKVESCHLLSKKQCNDNKRQVGHYDRDPNNRLALSRGMHRFYYGLSLDIPIVNTLAVSVEKTPSFGSRYKVEVLVKVFDADCISRVFYRLKDGSTKTDDPLVMKTFVYVEDPNTFCYCMKWKHDYNEKLWKSFSDGGRLSRINEV</sequence>
<name>A0AAV0TBK7_9STRA</name>
<keyword evidence="4" id="KW-0732">Signal</keyword>
<dbReference type="AlphaFoldDB" id="A0AAV0TBK7"/>
<evidence type="ECO:0000313" key="6">
    <source>
        <dbReference type="EMBL" id="CAI5718896.1"/>
    </source>
</evidence>